<name>A0A7S8CB23_9BACI</name>
<gene>
    <name evidence="5" type="ORF">G8O30_06115</name>
</gene>
<keyword evidence="2" id="KW-0812">Transmembrane</keyword>
<evidence type="ECO:0000256" key="2">
    <source>
        <dbReference type="SAM" id="Phobius"/>
    </source>
</evidence>
<dbReference type="Pfam" id="PF09323">
    <property type="entry name" value="DUF1980"/>
    <property type="match status" value="1"/>
</dbReference>
<dbReference type="EMBL" id="CP049742">
    <property type="protein sequence ID" value="QPC46571.1"/>
    <property type="molecule type" value="Genomic_DNA"/>
</dbReference>
<dbReference type="InterPro" id="IPR052955">
    <property type="entry name" value="UPF0703_membrane_permease"/>
</dbReference>
<feature type="transmembrane region" description="Helical" evidence="2">
    <location>
        <begin position="6"/>
        <end position="23"/>
    </location>
</feature>
<protein>
    <submittedName>
        <fullName evidence="5">TIGR03943 family protein</fullName>
    </submittedName>
</protein>
<evidence type="ECO:0000256" key="1">
    <source>
        <dbReference type="SAM" id="MobiDB-lite"/>
    </source>
</evidence>
<keyword evidence="2" id="KW-0472">Membrane</keyword>
<dbReference type="InterPro" id="IPR048447">
    <property type="entry name" value="DUF1980_C"/>
</dbReference>
<dbReference type="KEGG" id="mcui:G8O30_06115"/>
<evidence type="ECO:0000313" key="6">
    <source>
        <dbReference type="Proteomes" id="UP000593626"/>
    </source>
</evidence>
<evidence type="ECO:0000313" key="5">
    <source>
        <dbReference type="EMBL" id="QPC46571.1"/>
    </source>
</evidence>
<proteinExistence type="predicted"/>
<dbReference type="PANTHER" id="PTHR40047">
    <property type="entry name" value="UPF0703 PROTEIN YCGQ"/>
    <property type="match status" value="1"/>
</dbReference>
<accession>A0A7S8CB23</accession>
<feature type="compositionally biased region" description="Low complexity" evidence="1">
    <location>
        <begin position="123"/>
        <end position="132"/>
    </location>
</feature>
<dbReference type="PANTHER" id="PTHR40047:SF1">
    <property type="entry name" value="UPF0703 PROTEIN YCGQ"/>
    <property type="match status" value="1"/>
</dbReference>
<sequence length="315" mass="35107">MNHRLIRAIVLIGYTLLVFKLILTQSIQLFISPKMMPFIYTGLVLLVIISLHQLFQKEEHEHHGDACGCHHPPPKKVSHSIALYAAFLLPLTTGFLFTDHVLGSETASKKGVNFGGSGMSLSVSDSANDSSSEPNEGTSRAESYLEDPEAYLNSLEQQYDQNPLLNERPKSEEEFASAYTEHAETIKNTEGTFNITDDNFVRSLQAIDTHLGELKDKEIELTGFVYREEGFNDNQLVVSRFAIGCCVADAVVYGIMIEHPDAASLKSDEWVKIKGNIQSVQYGESIIPLIKDTVMEKVDKPSSPYVFEDFLILSN</sequence>
<dbReference type="Pfam" id="PF21537">
    <property type="entry name" value="DUF1980_C"/>
    <property type="match status" value="1"/>
</dbReference>
<evidence type="ECO:0000259" key="4">
    <source>
        <dbReference type="Pfam" id="PF21537"/>
    </source>
</evidence>
<feature type="transmembrane region" description="Helical" evidence="2">
    <location>
        <begin position="81"/>
        <end position="102"/>
    </location>
</feature>
<dbReference type="InterPro" id="IPR048493">
    <property type="entry name" value="DUF1980_N"/>
</dbReference>
<feature type="domain" description="DUF1980" evidence="3">
    <location>
        <begin position="6"/>
        <end position="113"/>
    </location>
</feature>
<dbReference type="InterPro" id="IPR015402">
    <property type="entry name" value="DUF1980"/>
</dbReference>
<organism evidence="5 6">
    <name type="scientific">Mangrovibacillus cuniculi</name>
    <dbReference type="NCBI Taxonomy" id="2593652"/>
    <lineage>
        <taxon>Bacteria</taxon>
        <taxon>Bacillati</taxon>
        <taxon>Bacillota</taxon>
        <taxon>Bacilli</taxon>
        <taxon>Bacillales</taxon>
        <taxon>Bacillaceae</taxon>
        <taxon>Mangrovibacillus</taxon>
    </lineage>
</organism>
<dbReference type="Proteomes" id="UP000593626">
    <property type="component" value="Chromosome"/>
</dbReference>
<dbReference type="RefSeq" id="WP_239674095.1">
    <property type="nucleotide sequence ID" value="NZ_CP049742.1"/>
</dbReference>
<feature type="region of interest" description="Disordered" evidence="1">
    <location>
        <begin position="123"/>
        <end position="143"/>
    </location>
</feature>
<reference evidence="5 6" key="1">
    <citation type="submission" date="2019-07" db="EMBL/GenBank/DDBJ databases">
        <title>Genome sequence of 2 isolates from Red Sea Mangroves.</title>
        <authorList>
            <person name="Sefrji F."/>
            <person name="Michoud G."/>
            <person name="Merlino G."/>
            <person name="Daffonchio D."/>
        </authorList>
    </citation>
    <scope>NUCLEOTIDE SEQUENCE [LARGE SCALE GENOMIC DNA]</scope>
    <source>
        <strain evidence="5 6">R1DC41</strain>
    </source>
</reference>
<evidence type="ECO:0000259" key="3">
    <source>
        <dbReference type="Pfam" id="PF09323"/>
    </source>
</evidence>
<keyword evidence="2" id="KW-1133">Transmembrane helix</keyword>
<keyword evidence="6" id="KW-1185">Reference proteome</keyword>
<feature type="domain" description="DUF1980" evidence="4">
    <location>
        <begin position="175"/>
        <end position="307"/>
    </location>
</feature>
<dbReference type="NCBIfam" id="TIGR03943">
    <property type="entry name" value="TIGR03943 family putative permease subunit"/>
    <property type="match status" value="1"/>
</dbReference>
<dbReference type="AlphaFoldDB" id="A0A7S8CB23"/>
<feature type="transmembrane region" description="Helical" evidence="2">
    <location>
        <begin position="35"/>
        <end position="55"/>
    </location>
</feature>